<gene>
    <name evidence="2" type="ORF">Adt_42177</name>
</gene>
<feature type="region of interest" description="Disordered" evidence="1">
    <location>
        <begin position="1"/>
        <end position="23"/>
    </location>
</feature>
<feature type="compositionally biased region" description="Gly residues" evidence="1">
    <location>
        <begin position="8"/>
        <end position="19"/>
    </location>
</feature>
<evidence type="ECO:0000256" key="1">
    <source>
        <dbReference type="SAM" id="MobiDB-lite"/>
    </source>
</evidence>
<dbReference type="AlphaFoldDB" id="A0ABD1PQY1"/>
<dbReference type="Proteomes" id="UP001604336">
    <property type="component" value="Unassembled WGS sequence"/>
</dbReference>
<organism evidence="2 3">
    <name type="scientific">Abeliophyllum distichum</name>
    <dbReference type="NCBI Taxonomy" id="126358"/>
    <lineage>
        <taxon>Eukaryota</taxon>
        <taxon>Viridiplantae</taxon>
        <taxon>Streptophyta</taxon>
        <taxon>Embryophyta</taxon>
        <taxon>Tracheophyta</taxon>
        <taxon>Spermatophyta</taxon>
        <taxon>Magnoliopsida</taxon>
        <taxon>eudicotyledons</taxon>
        <taxon>Gunneridae</taxon>
        <taxon>Pentapetalae</taxon>
        <taxon>asterids</taxon>
        <taxon>lamiids</taxon>
        <taxon>Lamiales</taxon>
        <taxon>Oleaceae</taxon>
        <taxon>Forsythieae</taxon>
        <taxon>Abeliophyllum</taxon>
    </lineage>
</organism>
<name>A0ABD1PQY1_9LAMI</name>
<keyword evidence="3" id="KW-1185">Reference proteome</keyword>
<dbReference type="EMBL" id="JBFOLK010000013">
    <property type="protein sequence ID" value="KAL2466326.1"/>
    <property type="molecule type" value="Genomic_DNA"/>
</dbReference>
<evidence type="ECO:0000313" key="2">
    <source>
        <dbReference type="EMBL" id="KAL2466326.1"/>
    </source>
</evidence>
<reference evidence="3" key="1">
    <citation type="submission" date="2024-07" db="EMBL/GenBank/DDBJ databases">
        <title>Two chromosome-level genome assemblies of Korean endemic species Abeliophyllum distichum and Forsythia ovata (Oleaceae).</title>
        <authorList>
            <person name="Jang H."/>
        </authorList>
    </citation>
    <scope>NUCLEOTIDE SEQUENCE [LARGE SCALE GENOMIC DNA]</scope>
</reference>
<comment type="caution">
    <text evidence="2">The sequence shown here is derived from an EMBL/GenBank/DDBJ whole genome shotgun (WGS) entry which is preliminary data.</text>
</comment>
<protein>
    <submittedName>
        <fullName evidence="2">Uncharacterized protein</fullName>
    </submittedName>
</protein>
<proteinExistence type="predicted"/>
<accession>A0ABD1PQY1</accession>
<sequence length="158" mass="18410">MSSKRGQSLGGRRGCGRGRGYLSPNQNIVMRKARQIEKDKIENEEISSKDILLAKDSKKPKYPYIENLEEEFILFLDKEDFKLNLHALLRKYFDKDNYYIKRVGDIPPLQCANVLEKMLHIEVKYNHKGSNGTGEHAFAKVSILKVWQIKEWDNNPNK</sequence>
<evidence type="ECO:0000313" key="3">
    <source>
        <dbReference type="Proteomes" id="UP001604336"/>
    </source>
</evidence>